<keyword evidence="6" id="KW-1185">Reference proteome</keyword>
<dbReference type="Pfam" id="PF13428">
    <property type="entry name" value="TPR_14"/>
    <property type="match status" value="1"/>
</dbReference>
<evidence type="ECO:0000313" key="6">
    <source>
        <dbReference type="Proteomes" id="UP000461162"/>
    </source>
</evidence>
<sequence>MIRFFAVAFVLVLLFASDNIFAQINNPVPTSDRPTASRNVPDWQARLELGDLLSGAGRFGEAEVQYRKVLEQQPENEAARVRLARVLAWTGKGEEAIRLFTALPDSAMTSDDRMLIADHAIGSGQYDMAIRQLLAVLKSTPDNDNARLKLAEVYSWSDRLEESFEQYERLLERHPDDVQIRRKYAQALSWAGRNEDAIRELKRTLD</sequence>
<keyword evidence="2 3" id="KW-0802">TPR repeat</keyword>
<dbReference type="PANTHER" id="PTHR45586:SF1">
    <property type="entry name" value="LIPOPOLYSACCHARIDE ASSEMBLY PROTEIN B"/>
    <property type="match status" value="1"/>
</dbReference>
<evidence type="ECO:0000256" key="3">
    <source>
        <dbReference type="PROSITE-ProRule" id="PRU00339"/>
    </source>
</evidence>
<dbReference type="Proteomes" id="UP000461162">
    <property type="component" value="Unassembled WGS sequence"/>
</dbReference>
<dbReference type="SUPFAM" id="SSF48452">
    <property type="entry name" value="TPR-like"/>
    <property type="match status" value="1"/>
</dbReference>
<protein>
    <submittedName>
        <fullName evidence="5">Tetratricopeptide repeat protein</fullName>
    </submittedName>
</protein>
<dbReference type="PANTHER" id="PTHR45586">
    <property type="entry name" value="TPR REPEAT-CONTAINING PROTEIN PA4667"/>
    <property type="match status" value="1"/>
</dbReference>
<name>A0A7K1KQZ4_9BACT</name>
<dbReference type="SMART" id="SM00028">
    <property type="entry name" value="TPR"/>
    <property type="match status" value="3"/>
</dbReference>
<evidence type="ECO:0000256" key="4">
    <source>
        <dbReference type="SAM" id="SignalP"/>
    </source>
</evidence>
<feature type="repeat" description="TPR" evidence="3">
    <location>
        <begin position="144"/>
        <end position="177"/>
    </location>
</feature>
<dbReference type="InterPro" id="IPR011990">
    <property type="entry name" value="TPR-like_helical_dom_sf"/>
</dbReference>
<organism evidence="5 6">
    <name type="scientific">Pseudodesulfovibrio alkaliphilus</name>
    <dbReference type="NCBI Taxonomy" id="2661613"/>
    <lineage>
        <taxon>Bacteria</taxon>
        <taxon>Pseudomonadati</taxon>
        <taxon>Thermodesulfobacteriota</taxon>
        <taxon>Desulfovibrionia</taxon>
        <taxon>Desulfovibrionales</taxon>
        <taxon>Desulfovibrionaceae</taxon>
    </lineage>
</organism>
<feature type="signal peptide" evidence="4">
    <location>
        <begin position="1"/>
        <end position="22"/>
    </location>
</feature>
<keyword evidence="1" id="KW-0677">Repeat</keyword>
<reference evidence="5 6" key="1">
    <citation type="submission" date="2019-11" db="EMBL/GenBank/DDBJ databases">
        <title>Pseudodesulfovibrio alkaliphilus, sp. nov., an alkaliphilic sulfate-reducing bacteria from mud volcano of Taman peninsula, Russia.</title>
        <authorList>
            <person name="Frolova A."/>
            <person name="Merkel A.Y."/>
            <person name="Slobodkin A.I."/>
        </authorList>
    </citation>
    <scope>NUCLEOTIDE SEQUENCE [LARGE SCALE GENOMIC DNA]</scope>
    <source>
        <strain evidence="5 6">F-1</strain>
    </source>
</reference>
<dbReference type="Pfam" id="PF14559">
    <property type="entry name" value="TPR_19"/>
    <property type="match status" value="1"/>
</dbReference>
<proteinExistence type="predicted"/>
<gene>
    <name evidence="5" type="ORF">GKC30_12710</name>
</gene>
<keyword evidence="4" id="KW-0732">Signal</keyword>
<dbReference type="Gene3D" id="1.25.40.10">
    <property type="entry name" value="Tetratricopeptide repeat domain"/>
    <property type="match status" value="1"/>
</dbReference>
<evidence type="ECO:0000256" key="1">
    <source>
        <dbReference type="ARBA" id="ARBA00022737"/>
    </source>
</evidence>
<dbReference type="RefSeq" id="WP_155935295.1">
    <property type="nucleotide sequence ID" value="NZ_WODC01000009.1"/>
</dbReference>
<evidence type="ECO:0000313" key="5">
    <source>
        <dbReference type="EMBL" id="MUM78497.1"/>
    </source>
</evidence>
<evidence type="ECO:0000256" key="2">
    <source>
        <dbReference type="ARBA" id="ARBA00022803"/>
    </source>
</evidence>
<feature type="chain" id="PRO_5029666622" evidence="4">
    <location>
        <begin position="23"/>
        <end position="206"/>
    </location>
</feature>
<dbReference type="PROSITE" id="PS50005">
    <property type="entry name" value="TPR"/>
    <property type="match status" value="2"/>
</dbReference>
<dbReference type="InterPro" id="IPR019734">
    <property type="entry name" value="TPR_rpt"/>
</dbReference>
<dbReference type="EMBL" id="WODC01000009">
    <property type="protein sequence ID" value="MUM78497.1"/>
    <property type="molecule type" value="Genomic_DNA"/>
</dbReference>
<dbReference type="AlphaFoldDB" id="A0A7K1KQZ4"/>
<dbReference type="InterPro" id="IPR051012">
    <property type="entry name" value="CellSynth/LPSAsmb/PSIAsmb"/>
</dbReference>
<feature type="repeat" description="TPR" evidence="3">
    <location>
        <begin position="43"/>
        <end position="76"/>
    </location>
</feature>
<accession>A0A7K1KQZ4</accession>
<comment type="caution">
    <text evidence="5">The sequence shown here is derived from an EMBL/GenBank/DDBJ whole genome shotgun (WGS) entry which is preliminary data.</text>
</comment>